<dbReference type="OrthoDB" id="650468at2759"/>
<dbReference type="PANTHER" id="PTHR33086">
    <property type="entry name" value="OS05G0468200 PROTEIN-RELATED"/>
    <property type="match status" value="1"/>
</dbReference>
<feature type="domain" description="DUF1618" evidence="2">
    <location>
        <begin position="223"/>
        <end position="269"/>
    </location>
</feature>
<organism evidence="3 4">
    <name type="scientific">Panicum virgatum</name>
    <name type="common">Blackwell switchgrass</name>
    <dbReference type="NCBI Taxonomy" id="38727"/>
    <lineage>
        <taxon>Eukaryota</taxon>
        <taxon>Viridiplantae</taxon>
        <taxon>Streptophyta</taxon>
        <taxon>Embryophyta</taxon>
        <taxon>Tracheophyta</taxon>
        <taxon>Spermatophyta</taxon>
        <taxon>Magnoliopsida</taxon>
        <taxon>Liliopsida</taxon>
        <taxon>Poales</taxon>
        <taxon>Poaceae</taxon>
        <taxon>PACMAD clade</taxon>
        <taxon>Panicoideae</taxon>
        <taxon>Panicodae</taxon>
        <taxon>Paniceae</taxon>
        <taxon>Panicinae</taxon>
        <taxon>Panicum</taxon>
        <taxon>Panicum sect. Hiantes</taxon>
    </lineage>
</organism>
<evidence type="ECO:0000259" key="2">
    <source>
        <dbReference type="Pfam" id="PF07762"/>
    </source>
</evidence>
<evidence type="ECO:0000256" key="1">
    <source>
        <dbReference type="SAM" id="MobiDB-lite"/>
    </source>
</evidence>
<dbReference type="PANTHER" id="PTHR33086:SF44">
    <property type="entry name" value="OS03G0683600 PROTEIN"/>
    <property type="match status" value="1"/>
</dbReference>
<sequence>MSNPCVLSADPSGLFLVLAPPSVSERPLTEARVHRGSEGVERTIHIGRIPTPACFVLDVPSAAASRVPDPDFLNASSVGVIAAPGGRGYMVVEFQNIVGCDEATLIGFSDRLLVRSRRVVRAGRRQPPAQLDLEFRRRHLPRRQAMVGRPRLRPLRRPAGRGLRAAPESRRTRRGPSRLQLLLPEKARLPPQRAGQQWQVPLSRDELSAPAPGRRTEVHHAHPEKAQWTPEYCVSFAEIWAGESYKAAGLPKKAPVVALIHPKNPDVVYFFVEYLFAVNMHTKVVEGEFHMVGASRVLAWELPPALTAGSSGSL</sequence>
<dbReference type="EMBL" id="CM029053">
    <property type="protein sequence ID" value="KAG2553752.1"/>
    <property type="molecule type" value="Genomic_DNA"/>
</dbReference>
<accession>A0A8T0P0J2</accession>
<dbReference type="InterPro" id="IPR011676">
    <property type="entry name" value="DUF1618"/>
</dbReference>
<comment type="caution">
    <text evidence="3">The sequence shown here is derived from an EMBL/GenBank/DDBJ whole genome shotgun (WGS) entry which is preliminary data.</text>
</comment>
<dbReference type="Pfam" id="PF07762">
    <property type="entry name" value="DUF1618"/>
    <property type="match status" value="1"/>
</dbReference>
<gene>
    <name evidence="3" type="ORF">PVAP13_9KG619800</name>
</gene>
<evidence type="ECO:0000313" key="4">
    <source>
        <dbReference type="Proteomes" id="UP000823388"/>
    </source>
</evidence>
<name>A0A8T0P0J2_PANVG</name>
<keyword evidence="4" id="KW-1185">Reference proteome</keyword>
<evidence type="ECO:0000313" key="3">
    <source>
        <dbReference type="EMBL" id="KAG2553752.1"/>
    </source>
</evidence>
<reference evidence="3" key="1">
    <citation type="submission" date="2020-05" db="EMBL/GenBank/DDBJ databases">
        <title>WGS assembly of Panicum virgatum.</title>
        <authorList>
            <person name="Lovell J.T."/>
            <person name="Jenkins J."/>
            <person name="Shu S."/>
            <person name="Juenger T.E."/>
            <person name="Schmutz J."/>
        </authorList>
    </citation>
    <scope>NUCLEOTIDE SEQUENCE</scope>
    <source>
        <strain evidence="3">AP13</strain>
    </source>
</reference>
<dbReference type="AlphaFoldDB" id="A0A8T0P0J2"/>
<dbReference type="Proteomes" id="UP000823388">
    <property type="component" value="Chromosome 9K"/>
</dbReference>
<proteinExistence type="predicted"/>
<feature type="region of interest" description="Disordered" evidence="1">
    <location>
        <begin position="152"/>
        <end position="212"/>
    </location>
</feature>
<protein>
    <recommendedName>
        <fullName evidence="2">DUF1618 domain-containing protein</fullName>
    </recommendedName>
</protein>